<evidence type="ECO:0000313" key="7">
    <source>
        <dbReference type="WBParaSite" id="ASIM_0001152201-mRNA-1"/>
    </source>
</evidence>
<dbReference type="InterPro" id="IPR001452">
    <property type="entry name" value="SH3_domain"/>
</dbReference>
<keyword evidence="6" id="KW-1185">Reference proteome</keyword>
<feature type="region of interest" description="Disordered" evidence="3">
    <location>
        <begin position="123"/>
        <end position="142"/>
    </location>
</feature>
<keyword evidence="1 2" id="KW-0728">SH3 domain</keyword>
<dbReference type="GO" id="GO:0090251">
    <property type="term" value="P:protein localization involved in establishment of planar polarity"/>
    <property type="evidence" value="ECO:0007669"/>
    <property type="project" value="TreeGrafter"/>
</dbReference>
<dbReference type="PANTHER" id="PTHR15176">
    <property type="entry name" value="NEPHROCYSTIN"/>
    <property type="match status" value="1"/>
</dbReference>
<reference evidence="5 6" key="2">
    <citation type="submission" date="2018-11" db="EMBL/GenBank/DDBJ databases">
        <authorList>
            <consortium name="Pathogen Informatics"/>
        </authorList>
    </citation>
    <scope>NUCLEOTIDE SEQUENCE [LARGE SCALE GENOMIC DNA]</scope>
</reference>
<evidence type="ECO:0000256" key="3">
    <source>
        <dbReference type="SAM" id="MobiDB-lite"/>
    </source>
</evidence>
<dbReference type="InterPro" id="IPR039687">
    <property type="entry name" value="NPHP1"/>
</dbReference>
<sequence>MGVRLGFLRSLELSRIIFEPLMIIKSFRQVEKLLLYERRANLNDYDVHNSQRRCVDLKKQIDDYIKKAEAIRVDAKSTDLKQRLLEQLDNLSDDLALFINPHHLGKKSTMAADRIEQPTVDLNQTTHQGNESERHDATNGWSMHEGISHEDVLDSAKNKEFVNDSIERERHDHYQHEQGRPADNLPSGGVLVGGNQFIVIADFEAEENSDLSVRSGEIVSIRATRLFFDLSNCPKRIYPNQLTTFFDMKDGWWVAERSDGKRGLIPKTFLKSVPKDCTPVEQNKNETTAKSLPVQYSIQNKFGSSDEDACAFSHHNSADDDPFKNPVASKATWKMSKIMPNTVATGEEERMRTMPEKILKQLRTSQKERETCLGVALKHGDKVRKRRVRVSKIIRLLRLENVSVDSNNVHGGLIRICLFDLTGKTGRQIVSVSNIHTIKAQTRSRGGKMWMFISKIDVNVLTSSDVKLLFQYLFQTDAEYGSMEFSDFFIRSNYIQMDVVLLFEASVIQSSFERESELLETSLGYAYMPIIGENGHCCLQNKTYTQNLLMGNILKQSFGGTNPVKTQMRLVMRISDVSETIVTYVDFSSLSDILIWNPMFARLGFYYRRALGEVLVKERQNPISAEFLFDPFLATFPIIADQTDVMELIHSLWLEKLKSQGHKKKDESEEVAQFRQFYMSTALVVHGTGSMPNYDILNTQAMVQRCAVLKAFKEQYVVDANPIKLIANQHLKMLDVFSYAVDLVGDHAID</sequence>
<gene>
    <name evidence="5" type="ORF">ASIM_LOCUS11080</name>
</gene>
<dbReference type="Gene3D" id="2.30.30.40">
    <property type="entry name" value="SH3 Domains"/>
    <property type="match status" value="1"/>
</dbReference>
<dbReference type="EMBL" id="UYRR01031039">
    <property type="protein sequence ID" value="VDK44313.1"/>
    <property type="molecule type" value="Genomic_DNA"/>
</dbReference>
<evidence type="ECO:0000313" key="5">
    <source>
        <dbReference type="EMBL" id="VDK44313.1"/>
    </source>
</evidence>
<evidence type="ECO:0000259" key="4">
    <source>
        <dbReference type="PROSITE" id="PS50002"/>
    </source>
</evidence>
<dbReference type="PROSITE" id="PS50002">
    <property type="entry name" value="SH3"/>
    <property type="match status" value="1"/>
</dbReference>
<evidence type="ECO:0000313" key="6">
    <source>
        <dbReference type="Proteomes" id="UP000267096"/>
    </source>
</evidence>
<dbReference type="Proteomes" id="UP000267096">
    <property type="component" value="Unassembled WGS sequence"/>
</dbReference>
<reference evidence="7" key="1">
    <citation type="submission" date="2016-04" db="UniProtKB">
        <authorList>
            <consortium name="WormBaseParasite"/>
        </authorList>
    </citation>
    <scope>IDENTIFICATION</scope>
</reference>
<organism evidence="7">
    <name type="scientific">Anisakis simplex</name>
    <name type="common">Herring worm</name>
    <dbReference type="NCBI Taxonomy" id="6269"/>
    <lineage>
        <taxon>Eukaryota</taxon>
        <taxon>Metazoa</taxon>
        <taxon>Ecdysozoa</taxon>
        <taxon>Nematoda</taxon>
        <taxon>Chromadorea</taxon>
        <taxon>Rhabditida</taxon>
        <taxon>Spirurina</taxon>
        <taxon>Ascaridomorpha</taxon>
        <taxon>Ascaridoidea</taxon>
        <taxon>Anisakidae</taxon>
        <taxon>Anisakis</taxon>
        <taxon>Anisakis simplex complex</taxon>
    </lineage>
</organism>
<name>A0A158PNB9_ANISI</name>
<dbReference type="WBParaSite" id="ASIM_0001152201-mRNA-1">
    <property type="protein sequence ID" value="ASIM_0001152201-mRNA-1"/>
    <property type="gene ID" value="ASIM_0001152201"/>
</dbReference>
<dbReference type="SUPFAM" id="SSF50044">
    <property type="entry name" value="SH3-domain"/>
    <property type="match status" value="1"/>
</dbReference>
<evidence type="ECO:0000256" key="1">
    <source>
        <dbReference type="ARBA" id="ARBA00022443"/>
    </source>
</evidence>
<dbReference type="GO" id="GO:0005929">
    <property type="term" value="C:cilium"/>
    <property type="evidence" value="ECO:0007669"/>
    <property type="project" value="TreeGrafter"/>
</dbReference>
<dbReference type="GO" id="GO:0005737">
    <property type="term" value="C:cytoplasm"/>
    <property type="evidence" value="ECO:0007669"/>
    <property type="project" value="TreeGrafter"/>
</dbReference>
<dbReference type="PANTHER" id="PTHR15176:SF1">
    <property type="entry name" value="NEPHROCYSTIN-1"/>
    <property type="match status" value="1"/>
</dbReference>
<dbReference type="AlphaFoldDB" id="A0A158PNB9"/>
<accession>A0A158PNB9</accession>
<dbReference type="InterPro" id="IPR036028">
    <property type="entry name" value="SH3-like_dom_sf"/>
</dbReference>
<dbReference type="OrthoDB" id="5340910at2759"/>
<proteinExistence type="predicted"/>
<dbReference type="Pfam" id="PF07653">
    <property type="entry name" value="SH3_2"/>
    <property type="match status" value="1"/>
</dbReference>
<protein>
    <submittedName>
        <fullName evidence="7">Nephrocystin-1-like protein (inferred by orthology to a C. elegans protein)</fullName>
    </submittedName>
</protein>
<evidence type="ECO:0000256" key="2">
    <source>
        <dbReference type="PROSITE-ProRule" id="PRU00192"/>
    </source>
</evidence>
<dbReference type="SMART" id="SM00326">
    <property type="entry name" value="SH3"/>
    <property type="match status" value="1"/>
</dbReference>
<feature type="domain" description="SH3" evidence="4">
    <location>
        <begin position="192"/>
        <end position="275"/>
    </location>
</feature>